<evidence type="ECO:0000256" key="1">
    <source>
        <dbReference type="ARBA" id="ARBA00022691"/>
    </source>
</evidence>
<sequence>MPDGRSPIPTSVFRNRTLRVKIIDGCGMTCTFCHNEGTPVVADNKRVTDGFVPRGASGRVSIYIGTNGARFLPATILPDAAFAASLRLLRDALDLDELHLTGGEPTLHPRLAEVVRVGVEAGMRVGVTSNGERGAAVLEGCTRAGLDRVNFSIFGTAPDELAQVQNSRFADVRRSERKISALKASIATAERAGLRANANIVVPNYSHARRVRRLLDEYSPSLSVRLLNSLDDGSESVTAVEQILADLGAVAVAHHVTAGVSGSRTAYELPSGRTIWFKQIRSVRLPETCAGCRFNNGADCQEGFYGVRLYRDAEGGHQVGVCLQRMDLCIPVEEFVRHDLCREVLALRDAEYRQLSAARPL</sequence>
<evidence type="ECO:0000256" key="4">
    <source>
        <dbReference type="ARBA" id="ARBA00023014"/>
    </source>
</evidence>
<protein>
    <recommendedName>
        <fullName evidence="5">Radical SAM core domain-containing protein</fullName>
    </recommendedName>
</protein>
<dbReference type="InterPro" id="IPR050377">
    <property type="entry name" value="Radical_SAM_PqqE_MftC-like"/>
</dbReference>
<evidence type="ECO:0000259" key="5">
    <source>
        <dbReference type="PROSITE" id="PS51918"/>
    </source>
</evidence>
<dbReference type="Pfam" id="PF04055">
    <property type="entry name" value="Radical_SAM"/>
    <property type="match status" value="1"/>
</dbReference>
<keyword evidence="7" id="KW-1185">Reference proteome</keyword>
<dbReference type="EMBL" id="AP022871">
    <property type="protein sequence ID" value="BCB87518.1"/>
    <property type="molecule type" value="Genomic_DNA"/>
</dbReference>
<dbReference type="GO" id="GO:0046872">
    <property type="term" value="F:metal ion binding"/>
    <property type="evidence" value="ECO:0007669"/>
    <property type="project" value="UniProtKB-KW"/>
</dbReference>
<evidence type="ECO:0000313" key="7">
    <source>
        <dbReference type="Proteomes" id="UP000503011"/>
    </source>
</evidence>
<evidence type="ECO:0000256" key="2">
    <source>
        <dbReference type="ARBA" id="ARBA00022723"/>
    </source>
</evidence>
<keyword evidence="2" id="KW-0479">Metal-binding</keyword>
<dbReference type="CDD" id="cd01335">
    <property type="entry name" value="Radical_SAM"/>
    <property type="match status" value="1"/>
</dbReference>
<keyword evidence="4" id="KW-0411">Iron-sulfur</keyword>
<gene>
    <name evidence="6" type="ORF">Psuf_048310</name>
</gene>
<dbReference type="InterPro" id="IPR013785">
    <property type="entry name" value="Aldolase_TIM"/>
</dbReference>
<reference evidence="6 7" key="1">
    <citation type="submission" date="2020-03" db="EMBL/GenBank/DDBJ databases">
        <title>Whole genome shotgun sequence of Phytohabitans suffuscus NBRC 105367.</title>
        <authorList>
            <person name="Komaki H."/>
            <person name="Tamura T."/>
        </authorList>
    </citation>
    <scope>NUCLEOTIDE SEQUENCE [LARGE SCALE GENOMIC DNA]</scope>
    <source>
        <strain evidence="6 7">NBRC 105367</strain>
    </source>
</reference>
<keyword evidence="3" id="KW-0408">Iron</keyword>
<feature type="domain" description="Radical SAM core" evidence="5">
    <location>
        <begin position="12"/>
        <end position="268"/>
    </location>
</feature>
<evidence type="ECO:0000256" key="3">
    <source>
        <dbReference type="ARBA" id="ARBA00023004"/>
    </source>
</evidence>
<organism evidence="6 7">
    <name type="scientific">Phytohabitans suffuscus</name>
    <dbReference type="NCBI Taxonomy" id="624315"/>
    <lineage>
        <taxon>Bacteria</taxon>
        <taxon>Bacillati</taxon>
        <taxon>Actinomycetota</taxon>
        <taxon>Actinomycetes</taxon>
        <taxon>Micromonosporales</taxon>
        <taxon>Micromonosporaceae</taxon>
    </lineage>
</organism>
<dbReference type="GO" id="GO:0051536">
    <property type="term" value="F:iron-sulfur cluster binding"/>
    <property type="evidence" value="ECO:0007669"/>
    <property type="project" value="UniProtKB-KW"/>
</dbReference>
<dbReference type="SFLD" id="SFLDG01067">
    <property type="entry name" value="SPASM/twitch_domain_containing"/>
    <property type="match status" value="1"/>
</dbReference>
<dbReference type="InterPro" id="IPR007197">
    <property type="entry name" value="rSAM"/>
</dbReference>
<evidence type="ECO:0000313" key="6">
    <source>
        <dbReference type="EMBL" id="BCB87518.1"/>
    </source>
</evidence>
<dbReference type="Gene3D" id="3.20.20.70">
    <property type="entry name" value="Aldolase class I"/>
    <property type="match status" value="1"/>
</dbReference>
<name>A0A6F8YNR5_9ACTN</name>
<dbReference type="InterPro" id="IPR058240">
    <property type="entry name" value="rSAM_sf"/>
</dbReference>
<proteinExistence type="predicted"/>
<dbReference type="SUPFAM" id="SSF102114">
    <property type="entry name" value="Radical SAM enzymes"/>
    <property type="match status" value="1"/>
</dbReference>
<reference evidence="6 7" key="2">
    <citation type="submission" date="2020-03" db="EMBL/GenBank/DDBJ databases">
        <authorList>
            <person name="Ichikawa N."/>
            <person name="Kimura A."/>
            <person name="Kitahashi Y."/>
            <person name="Uohara A."/>
        </authorList>
    </citation>
    <scope>NUCLEOTIDE SEQUENCE [LARGE SCALE GENOMIC DNA]</scope>
    <source>
        <strain evidence="6 7">NBRC 105367</strain>
    </source>
</reference>
<accession>A0A6F8YNR5</accession>
<dbReference type="AlphaFoldDB" id="A0A6F8YNR5"/>
<dbReference type="Proteomes" id="UP000503011">
    <property type="component" value="Chromosome"/>
</dbReference>
<dbReference type="GO" id="GO:0003824">
    <property type="term" value="F:catalytic activity"/>
    <property type="evidence" value="ECO:0007669"/>
    <property type="project" value="InterPro"/>
</dbReference>
<keyword evidence="1" id="KW-0949">S-adenosyl-L-methionine</keyword>
<dbReference type="PANTHER" id="PTHR11228">
    <property type="entry name" value="RADICAL SAM DOMAIN PROTEIN"/>
    <property type="match status" value="1"/>
</dbReference>
<dbReference type="PROSITE" id="PS51918">
    <property type="entry name" value="RADICAL_SAM"/>
    <property type="match status" value="1"/>
</dbReference>
<dbReference type="KEGG" id="psuu:Psuf_048310"/>
<dbReference type="SFLD" id="SFLDS00029">
    <property type="entry name" value="Radical_SAM"/>
    <property type="match status" value="1"/>
</dbReference>
<dbReference type="PANTHER" id="PTHR11228:SF7">
    <property type="entry name" value="PQQA PEPTIDE CYCLASE"/>
    <property type="match status" value="1"/>
</dbReference>